<dbReference type="KEGG" id="afs:AFR_24700"/>
<evidence type="ECO:0000313" key="1">
    <source>
        <dbReference type="EMBL" id="AGZ43206.1"/>
    </source>
</evidence>
<dbReference type="AlphaFoldDB" id="U5W5L0"/>
<name>U5W5L0_9ACTN</name>
<keyword evidence="2" id="KW-1185">Reference proteome</keyword>
<dbReference type="RefSeq" id="WP_023363796.1">
    <property type="nucleotide sequence ID" value="NC_022657.1"/>
</dbReference>
<dbReference type="InterPro" id="IPR052036">
    <property type="entry name" value="Hydrolase/PRTase-associated"/>
</dbReference>
<gene>
    <name evidence="1" type="ORF">AFR_24700</name>
</gene>
<dbReference type="Proteomes" id="UP000017746">
    <property type="component" value="Chromosome"/>
</dbReference>
<dbReference type="PIRSF" id="PIRSF036794">
    <property type="entry name" value="UCP_erythr_ester"/>
    <property type="match status" value="1"/>
</dbReference>
<dbReference type="Gene3D" id="3.40.1660.10">
    <property type="entry name" value="EreA-like (biosynthetic domain)"/>
    <property type="match status" value="1"/>
</dbReference>
<dbReference type="PANTHER" id="PTHR31299">
    <property type="entry name" value="ESTERASE, PUTATIVE (AFU_ORTHOLOGUE AFUA_1G05850)-RELATED"/>
    <property type="match status" value="1"/>
</dbReference>
<dbReference type="EMBL" id="CP006272">
    <property type="protein sequence ID" value="AGZ43206.1"/>
    <property type="molecule type" value="Genomic_DNA"/>
</dbReference>
<proteinExistence type="predicted"/>
<evidence type="ECO:0000313" key="2">
    <source>
        <dbReference type="Proteomes" id="UP000017746"/>
    </source>
</evidence>
<dbReference type="eggNOG" id="COG2312">
    <property type="taxonomic scope" value="Bacteria"/>
</dbReference>
<dbReference type="PANTHER" id="PTHR31299:SF0">
    <property type="entry name" value="ESTERASE, PUTATIVE (AFU_ORTHOLOGUE AFUA_1G05850)-RELATED"/>
    <property type="match status" value="1"/>
</dbReference>
<reference evidence="1 2" key="1">
    <citation type="journal article" date="2014" name="J. Biotechnol.">
        <title>Complete genome sequence of the actinobacterium Actinoplanes friuliensis HAG 010964, producer of the lipopeptide antibiotic friulimycin.</title>
        <authorList>
            <person name="Ruckert C."/>
            <person name="Szczepanowski R."/>
            <person name="Albersmeier A."/>
            <person name="Goesmann A."/>
            <person name="Fischer N."/>
            <person name="Steinkamper A."/>
            <person name="Puhler A."/>
            <person name="Biener R."/>
            <person name="Schwartz D."/>
            <person name="Kalinowski J."/>
        </authorList>
    </citation>
    <scope>NUCLEOTIDE SEQUENCE [LARGE SCALE GENOMIC DNA]</scope>
    <source>
        <strain evidence="1 2">DSM 7358</strain>
    </source>
</reference>
<dbReference type="Pfam" id="PF05139">
    <property type="entry name" value="Erythro_esteras"/>
    <property type="match status" value="1"/>
</dbReference>
<dbReference type="CDD" id="cd14728">
    <property type="entry name" value="Ere-like"/>
    <property type="match status" value="1"/>
</dbReference>
<dbReference type="Gene3D" id="3.30.1870.10">
    <property type="entry name" value="EreA-like, domain 2"/>
    <property type="match status" value="1"/>
</dbReference>
<organism evidence="1 2">
    <name type="scientific">Actinoplanes friuliensis DSM 7358</name>
    <dbReference type="NCBI Taxonomy" id="1246995"/>
    <lineage>
        <taxon>Bacteria</taxon>
        <taxon>Bacillati</taxon>
        <taxon>Actinomycetota</taxon>
        <taxon>Actinomycetes</taxon>
        <taxon>Micromonosporales</taxon>
        <taxon>Micromonosporaceae</taxon>
        <taxon>Actinoplanes</taxon>
    </lineage>
</organism>
<dbReference type="OrthoDB" id="9810066at2"/>
<protein>
    <submittedName>
        <fullName evidence="1">Erythromycin esterase</fullName>
    </submittedName>
</protein>
<dbReference type="InterPro" id="IPR014622">
    <property type="entry name" value="UCP036794_erythomycin"/>
</dbReference>
<accession>U5W5L0</accession>
<dbReference type="SUPFAM" id="SSF159501">
    <property type="entry name" value="EreA/ChaN-like"/>
    <property type="match status" value="1"/>
</dbReference>
<dbReference type="PATRIC" id="fig|1246995.3.peg.5004"/>
<dbReference type="HOGENOM" id="CLU_026490_1_0_11"/>
<dbReference type="GO" id="GO:0046677">
    <property type="term" value="P:response to antibiotic"/>
    <property type="evidence" value="ECO:0007669"/>
    <property type="project" value="InterPro"/>
</dbReference>
<sequence>MARYGDEVAALATPLTDPGDLGALLDRAASARVVLLGEASHGTHEFYTWRAAVTRRLIEEHGFSFVAVEGDWPDCARVDASVRGGVGDPREALVAYDRWPTWMWANEEVVDFCDWLRAHNESAAQPVGFHGLDVYSLWESMREILTHLREHDPGQVRAALAAYRCFEPFAEDPQSYAWATRFLDASCENEVVDLLVGLRERAVAQAGEFSTWQNAEVVAGAERYYRAMVRGGPKSWNIRDRHMDETLDRLLTHYGPDSKAVVWAHNTHVGDARATDQARHGEVTLGELARDRYGRDRVLLAGFGTHHGTVTAGGTWGAPTETMEVPPGKPDSLEDVLHRTAPPAALFVFPEIEPFLLTDELVHRAIGVVYRPDRERWGNYVPTVLGERYDAFFWFDETHALRPLHTSTVATLEPETYPSGV</sequence>
<dbReference type="InterPro" id="IPR007815">
    <property type="entry name" value="Emycin_Estase"/>
</dbReference>
<dbReference type="STRING" id="1246995.AFR_24700"/>